<proteinExistence type="predicted"/>
<evidence type="ECO:0000313" key="1">
    <source>
        <dbReference type="EMBL" id="SVC02789.1"/>
    </source>
</evidence>
<name>A0A382IU24_9ZZZZ</name>
<protein>
    <submittedName>
        <fullName evidence="1">Uncharacterized protein</fullName>
    </submittedName>
</protein>
<accession>A0A382IU24</accession>
<gene>
    <name evidence="1" type="ORF">METZ01_LOCUS255643</name>
</gene>
<organism evidence="1">
    <name type="scientific">marine metagenome</name>
    <dbReference type="NCBI Taxonomy" id="408172"/>
    <lineage>
        <taxon>unclassified sequences</taxon>
        <taxon>metagenomes</taxon>
        <taxon>ecological metagenomes</taxon>
    </lineage>
</organism>
<dbReference type="EMBL" id="UINC01069426">
    <property type="protein sequence ID" value="SVC02789.1"/>
    <property type="molecule type" value="Genomic_DNA"/>
</dbReference>
<dbReference type="AlphaFoldDB" id="A0A382IU24"/>
<sequence>MSLIFSAIMTTAAFRLPLVISGMMDASTTLRPVAPLTWPR</sequence>
<reference evidence="1" key="1">
    <citation type="submission" date="2018-05" db="EMBL/GenBank/DDBJ databases">
        <authorList>
            <person name="Lanie J.A."/>
            <person name="Ng W.-L."/>
            <person name="Kazmierczak K.M."/>
            <person name="Andrzejewski T.M."/>
            <person name="Davidsen T.M."/>
            <person name="Wayne K.J."/>
            <person name="Tettelin H."/>
            <person name="Glass J.I."/>
            <person name="Rusch D."/>
            <person name="Podicherti R."/>
            <person name="Tsui H.-C.T."/>
            <person name="Winkler M.E."/>
        </authorList>
    </citation>
    <scope>NUCLEOTIDE SEQUENCE</scope>
</reference>